<feature type="compositionally biased region" description="Acidic residues" evidence="2">
    <location>
        <begin position="135"/>
        <end position="147"/>
    </location>
</feature>
<feature type="compositionally biased region" description="Basic and acidic residues" evidence="2">
    <location>
        <begin position="589"/>
        <end position="602"/>
    </location>
</feature>
<proteinExistence type="predicted"/>
<dbReference type="PANTHER" id="PTHR47219:SF19">
    <property type="entry name" value="USP6 N-TERMINAL-LIKE PROTEIN ISOFORM X1"/>
    <property type="match status" value="1"/>
</dbReference>
<dbReference type="GO" id="GO:0031267">
    <property type="term" value="F:small GTPase binding"/>
    <property type="evidence" value="ECO:0007669"/>
    <property type="project" value="TreeGrafter"/>
</dbReference>
<comment type="caution">
    <text evidence="4">The sequence shown here is derived from an EMBL/GenBank/DDBJ whole genome shotgun (WGS) entry which is preliminary data.</text>
</comment>
<dbReference type="EMBL" id="BTRK01000002">
    <property type="protein sequence ID" value="GMR36795.1"/>
    <property type="molecule type" value="Genomic_DNA"/>
</dbReference>
<dbReference type="Proteomes" id="UP001328107">
    <property type="component" value="Unassembled WGS sequence"/>
</dbReference>
<feature type="compositionally biased region" description="Basic and acidic residues" evidence="2">
    <location>
        <begin position="116"/>
        <end position="134"/>
    </location>
</feature>
<accession>A0AAN4ZGX4</accession>
<dbReference type="AlphaFoldDB" id="A0AAN4ZGX4"/>
<protein>
    <recommendedName>
        <fullName evidence="3">Rab-GAP TBC domain-containing protein</fullName>
    </recommendedName>
</protein>
<feature type="compositionally biased region" description="Basic and acidic residues" evidence="2">
    <location>
        <begin position="646"/>
        <end position="656"/>
    </location>
</feature>
<dbReference type="Gene3D" id="1.10.8.270">
    <property type="entry name" value="putative rabgap domain of human tbc1 domain family member 14 like domains"/>
    <property type="match status" value="1"/>
</dbReference>
<evidence type="ECO:0000259" key="3">
    <source>
        <dbReference type="PROSITE" id="PS50086"/>
    </source>
</evidence>
<reference evidence="5" key="1">
    <citation type="submission" date="2022-10" db="EMBL/GenBank/DDBJ databases">
        <title>Genome assembly of Pristionchus species.</title>
        <authorList>
            <person name="Yoshida K."/>
            <person name="Sommer R.J."/>
        </authorList>
    </citation>
    <scope>NUCLEOTIDE SEQUENCE [LARGE SCALE GENOMIC DNA]</scope>
    <source>
        <strain evidence="5">RS5460</strain>
    </source>
</reference>
<dbReference type="InterPro" id="IPR050302">
    <property type="entry name" value="Rab_GAP_TBC_domain"/>
</dbReference>
<gene>
    <name evidence="4" type="ORF">PMAYCL1PPCAC_06990</name>
</gene>
<sequence>MSFSRHPRSPSMGIYSPVRNGALNGSHSAIPHSHSTDVSVSSWPHPSPSTLVSSGMDYSRPSMVNRVYPHPRGVRVMREEMEFERLTYGGEVENGENKGEFIQETDILGDDSSSGGEERRKENGERRDQRSNTREEEDWTSEEEIDDPEYREMMEREQIVEKYDKGPEAASDENWENPDFELYHKTDRYGFVHKEGTESEDHEVNRRRIEREVRREKKWLEMIREWEYKERERREREKKNQRVTRTVQPAKLFERIWKGVPEKLRGIVWPRLLRVDQYRKEKVYEQLLLRARLVSRDIRQIDLDINRTYRDHLAFRKRYDVKQQSLLNVLAAYSMFNTEVGYCQGMSQIVALFLMYLDEEESFWCLHALMVNPHHTMHGFFVPGFPKLSRFETHFKKILKKYKPKIYKHLDKEMIPYIYLTKWWFGCFLDRVPFSLTLRLWDLFLVEGDSVLLAMALNVFKMHDKRIRKCNVETFMEFVQSSITKDFGFSDDEVMYSLRETMDRLRSDRQLHAPAPSPSDLAEVPTKALGPVLTRSMADIRSDIAEIQSRCSRANSTATGRSPHTRKKRNSMNAHTPHTPSSSLIPPSPRREERRREEHPISEESIEIIDGRAGPSPLPRDPLRNGGTITANRRSVYDNLAPSEKSGSESVRRLTDENTGQVVSIVRDQSDLDRYTREEYRNVDVRVTQLANHITYVTIGDDEEFSKV</sequence>
<dbReference type="GO" id="GO:0005096">
    <property type="term" value="F:GTPase activator activity"/>
    <property type="evidence" value="ECO:0007669"/>
    <property type="project" value="UniProtKB-KW"/>
</dbReference>
<name>A0AAN4ZGX4_9BILA</name>
<dbReference type="FunFam" id="1.10.8.270:FF:000010">
    <property type="entry name" value="Putative USP6 N-terminal-like protein"/>
    <property type="match status" value="1"/>
</dbReference>
<feature type="domain" description="Rab-GAP TBC" evidence="3">
    <location>
        <begin position="259"/>
        <end position="448"/>
    </location>
</feature>
<dbReference type="InterPro" id="IPR035969">
    <property type="entry name" value="Rab-GAP_TBC_sf"/>
</dbReference>
<keyword evidence="1" id="KW-0343">GTPase activation</keyword>
<evidence type="ECO:0000313" key="4">
    <source>
        <dbReference type="EMBL" id="GMR36795.1"/>
    </source>
</evidence>
<keyword evidence="5" id="KW-1185">Reference proteome</keyword>
<evidence type="ECO:0000256" key="1">
    <source>
        <dbReference type="ARBA" id="ARBA00022468"/>
    </source>
</evidence>
<dbReference type="Pfam" id="PF00566">
    <property type="entry name" value="RabGAP-TBC"/>
    <property type="match status" value="1"/>
</dbReference>
<feature type="region of interest" description="Disordered" evidence="2">
    <location>
        <begin position="548"/>
        <end position="656"/>
    </location>
</feature>
<dbReference type="InterPro" id="IPR000195">
    <property type="entry name" value="Rab-GAP-TBC_dom"/>
</dbReference>
<evidence type="ECO:0000313" key="5">
    <source>
        <dbReference type="Proteomes" id="UP001328107"/>
    </source>
</evidence>
<feature type="compositionally biased region" description="Polar residues" evidence="2">
    <location>
        <begin position="549"/>
        <end position="562"/>
    </location>
</feature>
<organism evidence="4 5">
    <name type="scientific">Pristionchus mayeri</name>
    <dbReference type="NCBI Taxonomy" id="1317129"/>
    <lineage>
        <taxon>Eukaryota</taxon>
        <taxon>Metazoa</taxon>
        <taxon>Ecdysozoa</taxon>
        <taxon>Nematoda</taxon>
        <taxon>Chromadorea</taxon>
        <taxon>Rhabditida</taxon>
        <taxon>Rhabditina</taxon>
        <taxon>Diplogasteromorpha</taxon>
        <taxon>Diplogasteroidea</taxon>
        <taxon>Neodiplogasteridae</taxon>
        <taxon>Pristionchus</taxon>
    </lineage>
</organism>
<dbReference type="SUPFAM" id="SSF47923">
    <property type="entry name" value="Ypt/Rab-GAP domain of gyp1p"/>
    <property type="match status" value="2"/>
</dbReference>
<dbReference type="PANTHER" id="PTHR47219">
    <property type="entry name" value="RAB GTPASE-ACTIVATING PROTEIN 1-LIKE"/>
    <property type="match status" value="1"/>
</dbReference>
<evidence type="ECO:0000256" key="2">
    <source>
        <dbReference type="SAM" id="MobiDB-lite"/>
    </source>
</evidence>
<dbReference type="PROSITE" id="PS50086">
    <property type="entry name" value="TBC_RABGAP"/>
    <property type="match status" value="1"/>
</dbReference>
<feature type="region of interest" description="Disordered" evidence="2">
    <location>
        <begin position="1"/>
        <end position="58"/>
    </location>
</feature>
<dbReference type="FunFam" id="1.10.472.80:FF:000019">
    <property type="entry name" value="USP6 N-terminal like"/>
    <property type="match status" value="1"/>
</dbReference>
<dbReference type="SMART" id="SM00164">
    <property type="entry name" value="TBC"/>
    <property type="match status" value="1"/>
</dbReference>
<feature type="region of interest" description="Disordered" evidence="2">
    <location>
        <begin position="88"/>
        <end position="152"/>
    </location>
</feature>
<dbReference type="Gene3D" id="1.10.472.80">
    <property type="entry name" value="Ypt/Rab-GAP domain of gyp1p, domain 3"/>
    <property type="match status" value="1"/>
</dbReference>